<comment type="function">
    <text evidence="1">Involved in the import of queuosine (Q) precursors, required for Q precursor salvage.</text>
</comment>
<dbReference type="InterPro" id="IPR003744">
    <property type="entry name" value="YhhQ"/>
</dbReference>
<keyword evidence="3" id="KW-1185">Reference proteome</keyword>
<dbReference type="AlphaFoldDB" id="A0A935CBQ9"/>
<feature type="transmembrane region" description="Helical" evidence="1">
    <location>
        <begin position="60"/>
        <end position="82"/>
    </location>
</feature>
<accession>A0A935CBQ9</accession>
<gene>
    <name evidence="2" type="ORF">JKA74_17975</name>
</gene>
<comment type="caution">
    <text evidence="2">The sequence shown here is derived from an EMBL/GenBank/DDBJ whole genome shotgun (WGS) entry which is preliminary data.</text>
</comment>
<dbReference type="NCBIfam" id="TIGR00697">
    <property type="entry name" value="queuosine precursor transporter"/>
    <property type="match status" value="1"/>
</dbReference>
<dbReference type="PANTHER" id="PTHR34300">
    <property type="entry name" value="QUEUOSINE PRECURSOR TRANSPORTER-RELATED"/>
    <property type="match status" value="1"/>
</dbReference>
<dbReference type="RefSeq" id="WP_201432619.1">
    <property type="nucleotide sequence ID" value="NZ_JAEQBW010000012.1"/>
</dbReference>
<feature type="transmembrane region" description="Helical" evidence="1">
    <location>
        <begin position="17"/>
        <end position="40"/>
    </location>
</feature>
<comment type="subcellular location">
    <subcellularLocation>
        <location evidence="1">Cell membrane</location>
        <topology evidence="1">Multi-pass membrane protein</topology>
    </subcellularLocation>
</comment>
<feature type="transmembrane region" description="Helical" evidence="1">
    <location>
        <begin position="181"/>
        <end position="208"/>
    </location>
</feature>
<feature type="transmembrane region" description="Helical" evidence="1">
    <location>
        <begin position="94"/>
        <end position="113"/>
    </location>
</feature>
<feature type="transmembrane region" description="Helical" evidence="1">
    <location>
        <begin position="224"/>
        <end position="245"/>
    </location>
</feature>
<name>A0A935CBQ9_9BACT</name>
<protein>
    <recommendedName>
        <fullName evidence="1">Probable queuosine precursor transporter</fullName>
        <shortName evidence="1">Q precursor transporter</shortName>
    </recommendedName>
</protein>
<keyword evidence="1" id="KW-1133">Transmembrane helix</keyword>
<dbReference type="EMBL" id="JAEQBW010000012">
    <property type="protein sequence ID" value="MBK6266937.1"/>
    <property type="molecule type" value="Genomic_DNA"/>
</dbReference>
<dbReference type="GO" id="GO:0022857">
    <property type="term" value="F:transmembrane transporter activity"/>
    <property type="evidence" value="ECO:0007669"/>
    <property type="project" value="UniProtKB-UniRule"/>
</dbReference>
<evidence type="ECO:0000313" key="2">
    <source>
        <dbReference type="EMBL" id="MBK6266937.1"/>
    </source>
</evidence>
<evidence type="ECO:0000313" key="3">
    <source>
        <dbReference type="Proteomes" id="UP000611723"/>
    </source>
</evidence>
<comment type="similarity">
    <text evidence="1">Belongs to the vitamin uptake transporter (VUT/ECF) (TC 2.A.88) family. Q precursor transporter subfamily.</text>
</comment>
<keyword evidence="1" id="KW-0472">Membrane</keyword>
<feature type="transmembrane region" description="Helical" evidence="1">
    <location>
        <begin position="148"/>
        <end position="169"/>
    </location>
</feature>
<proteinExistence type="inferred from homology"/>
<organism evidence="2 3">
    <name type="scientific">Marivirga aurantiaca</name>
    <dbReference type="NCBI Taxonomy" id="2802615"/>
    <lineage>
        <taxon>Bacteria</taxon>
        <taxon>Pseudomonadati</taxon>
        <taxon>Bacteroidota</taxon>
        <taxon>Cytophagia</taxon>
        <taxon>Cytophagales</taxon>
        <taxon>Marivirgaceae</taxon>
        <taxon>Marivirga</taxon>
    </lineage>
</organism>
<keyword evidence="1" id="KW-0813">Transport</keyword>
<dbReference type="Pfam" id="PF02592">
    <property type="entry name" value="Vut_1"/>
    <property type="match status" value="1"/>
</dbReference>
<sequence>MGELTLSAKFQTKKRNLFVVLSGIFLTNALLAEILGVKIFSAEKTFGFAPAQIQMFGDYILDFNLTAGVIIWPIVFITTDIINEYFGKKGVRKISFLTALFILYSFIIIYAVTRLSPADFWLEVNADKAGRNDFNINEAYSTIFRQGMGIIIGSLTAFLIGQFLDVLVFQKLRKFTGRGKIWLRATGSTLVSQLVDSYVVLLIAFYIFGDWSVEQILSVGSINYLYKGIVAILLTPLLYVAHYFIDGYLGRENAKQIADRAAEKDFF</sequence>
<dbReference type="GO" id="GO:0005886">
    <property type="term" value="C:plasma membrane"/>
    <property type="evidence" value="ECO:0007669"/>
    <property type="project" value="UniProtKB-SubCell"/>
</dbReference>
<reference evidence="2" key="1">
    <citation type="submission" date="2021-01" db="EMBL/GenBank/DDBJ databases">
        <title>Marivirga aurantiaca sp. nov., isolated from intertidal surface sediments.</title>
        <authorList>
            <person name="Zhang M."/>
        </authorList>
    </citation>
    <scope>NUCLEOTIDE SEQUENCE</scope>
    <source>
        <strain evidence="2">S37H4</strain>
    </source>
</reference>
<keyword evidence="1" id="KW-1003">Cell membrane</keyword>
<dbReference type="Proteomes" id="UP000611723">
    <property type="component" value="Unassembled WGS sequence"/>
</dbReference>
<keyword evidence="1" id="KW-0812">Transmembrane</keyword>
<evidence type="ECO:0000256" key="1">
    <source>
        <dbReference type="HAMAP-Rule" id="MF_02088"/>
    </source>
</evidence>
<dbReference type="PANTHER" id="PTHR34300:SF2">
    <property type="entry name" value="QUEUOSINE PRECURSOR TRANSPORTER-RELATED"/>
    <property type="match status" value="1"/>
</dbReference>
<dbReference type="HAMAP" id="MF_02088">
    <property type="entry name" value="Q_prec_transport"/>
    <property type="match status" value="1"/>
</dbReference>